<dbReference type="PANTHER" id="PTHR30441">
    <property type="entry name" value="DUF748 DOMAIN-CONTAINING PROTEIN"/>
    <property type="match status" value="1"/>
</dbReference>
<reference evidence="3 4" key="1">
    <citation type="submission" date="2020-08" db="EMBL/GenBank/DDBJ databases">
        <title>The Agave Microbiome: Exploring the role of microbial communities in plant adaptations to desert environments.</title>
        <authorList>
            <person name="Partida-Martinez L.P."/>
        </authorList>
    </citation>
    <scope>NUCLEOTIDE SEQUENCE [LARGE SCALE GENOMIC DNA]</scope>
    <source>
        <strain evidence="3 4">AS3.12</strain>
    </source>
</reference>
<dbReference type="AlphaFoldDB" id="A0A7X0JG17"/>
<dbReference type="InterPro" id="IPR052894">
    <property type="entry name" value="AsmA-related"/>
</dbReference>
<keyword evidence="4" id="KW-1185">Reference proteome</keyword>
<dbReference type="InterPro" id="IPR007844">
    <property type="entry name" value="AsmA"/>
</dbReference>
<proteinExistence type="predicted"/>
<comment type="caution">
    <text evidence="3">The sequence shown here is derived from an EMBL/GenBank/DDBJ whole genome shotgun (WGS) entry which is preliminary data.</text>
</comment>
<evidence type="ECO:0000313" key="3">
    <source>
        <dbReference type="EMBL" id="MBB6506916.1"/>
    </source>
</evidence>
<feature type="compositionally biased region" description="Polar residues" evidence="1">
    <location>
        <begin position="1222"/>
        <end position="1234"/>
    </location>
</feature>
<dbReference type="EMBL" id="JACHBU010000001">
    <property type="protein sequence ID" value="MBB6506916.1"/>
    <property type="molecule type" value="Genomic_DNA"/>
</dbReference>
<evidence type="ECO:0000256" key="1">
    <source>
        <dbReference type="SAM" id="MobiDB-lite"/>
    </source>
</evidence>
<evidence type="ECO:0000313" key="4">
    <source>
        <dbReference type="Proteomes" id="UP000585437"/>
    </source>
</evidence>
<dbReference type="PIRSF" id="PIRSF034039">
    <property type="entry name" value="UCP034039"/>
    <property type="match status" value="1"/>
</dbReference>
<protein>
    <submittedName>
        <fullName evidence="3">Uncharacterized protein involved in outer membrane biogenesis</fullName>
    </submittedName>
</protein>
<organism evidence="3 4">
    <name type="scientific">Rhizobium soli</name>
    <dbReference type="NCBI Taxonomy" id="424798"/>
    <lineage>
        <taxon>Bacteria</taxon>
        <taxon>Pseudomonadati</taxon>
        <taxon>Pseudomonadota</taxon>
        <taxon>Alphaproteobacteria</taxon>
        <taxon>Hyphomicrobiales</taxon>
        <taxon>Rhizobiaceae</taxon>
        <taxon>Rhizobium/Agrobacterium group</taxon>
        <taxon>Rhizobium</taxon>
    </lineage>
</organism>
<dbReference type="PANTHER" id="PTHR30441:SF8">
    <property type="entry name" value="DUF748 DOMAIN-CONTAINING PROTEIN"/>
    <property type="match status" value="1"/>
</dbReference>
<dbReference type="Pfam" id="PF05170">
    <property type="entry name" value="AsmA"/>
    <property type="match status" value="1"/>
</dbReference>
<sequence length="1240" mass="131091">MLALGGLVVAALFAALLVPFFVDWSSFRVAFEDQASRLLGKKVAVHGSVDARILPFPSVTLHDVRVGQDVDGQPLVQVAQFSMDMELAPFLSGEARIFDMRIDKPKVRFRILKDGTFEWLRGSRPTIAARSVILEDVHIMGGEIEIIDDRNGQVRHMTGLSTDLSAGTLAGPWRGEGNAVLDGQEARFSLTSGEAAAEGRQIPLRLRVWPDAHPVVVDFDGELAAVDNKPSYNGKFNLAFLQEEDESEPVKAPPPGPRVSGDFELTGERARIPQYRVEVGPKENPYIVTGEATLDTGPKPEFLLTADGQQIDVNRLSDGPQAKTGRNPAASAQRRLNAFVQMVASIPIPQVPGRVNLKLPAIVFNDTTIRDIHLDVRPAGRGWAVDNVTATLPGRTQLEAKGNLNLANRTAFVGDMLVASTQPSGLADWLSGSVDPAIRQLKNAGFSAKVNLTPELQRFEALELGIGPATLKGRLERQSPNGQAPSLSMALAGNEIDIDAMRALASLVTGDDAGQDVLDHRVAASLKADRLTALGVVATKVDTAFSVAEGVLSLERLTVGDIEGATLSAKGMFEGSLVSYGGTGSVSFRSPDPTSFITMLRDRLPHHPLLDRLARNGSWYADSDLIADISLGGSGLGGANIKLRGKANGSTVDADLKLPGIFDLTAGNAMTLSASLANPKATVLLGQAGLDPLPFDGDGAGRLALTLQQKEQQAATTELSFTTPKTSLLMAGDVNIQNSGFGEGRARVSLKSADIEPYLLVTGVSLPQFGSGLPVDLAADVELSADVVKVSGLSGDLAGNTVGGSLSADRRAPGLPVTGDMSVDAIDLAWMGEAVFGPMENGVTGAPSKTPFATPLIGSTDVGINLSAKTLRADALGTITGFSGRVNGKAGGLTIDNASGTWQGGKLSGRLMMSNGDATGIVQAKLQVENADLAPLVWQKGGTPVATGKLDSTVSIEATGKSMDELMHGVSGSGEMRLKDFEIAGINPDALAPILAGADKLQGEVNEAVVRPIVTTEVLKGTTRLGSVTIPMTITGGAARVQNFTATAGPAQVSAEGVLDFVDGRIDAGLSIRYDAGEEAVAGGEPTVTLGYSGSLEQPDRRIDMAAMANFLSLRAFEQERRRVETLQASVLEKQRLRREVALYTFRGVEREAARVKAEAEERARQEAAEAERRSQEAERQEAARRAEAARLQQERQREIQRQNQQPSAPFTMPPAGDLFQEQPSGTGRSSNPSLPGVQP</sequence>
<dbReference type="GO" id="GO:0090313">
    <property type="term" value="P:regulation of protein targeting to membrane"/>
    <property type="evidence" value="ECO:0007669"/>
    <property type="project" value="TreeGrafter"/>
</dbReference>
<feature type="compositionally biased region" description="Basic and acidic residues" evidence="1">
    <location>
        <begin position="1166"/>
        <end position="1201"/>
    </location>
</feature>
<gene>
    <name evidence="3" type="ORF">F4695_000235</name>
</gene>
<dbReference type="RefSeq" id="WP_210311715.1">
    <property type="nucleotide sequence ID" value="NZ_JACHBU010000001.1"/>
</dbReference>
<accession>A0A7X0JG17</accession>
<dbReference type="GO" id="GO:0005886">
    <property type="term" value="C:plasma membrane"/>
    <property type="evidence" value="ECO:0007669"/>
    <property type="project" value="TreeGrafter"/>
</dbReference>
<dbReference type="Proteomes" id="UP000585437">
    <property type="component" value="Unassembled WGS sequence"/>
</dbReference>
<feature type="region of interest" description="Disordered" evidence="1">
    <location>
        <begin position="1166"/>
        <end position="1240"/>
    </location>
</feature>
<dbReference type="InterPro" id="IPR017023">
    <property type="entry name" value="UCP034039"/>
</dbReference>
<feature type="domain" description="AsmA" evidence="2">
    <location>
        <begin position="3"/>
        <end position="120"/>
    </location>
</feature>
<evidence type="ECO:0000259" key="2">
    <source>
        <dbReference type="Pfam" id="PF05170"/>
    </source>
</evidence>
<name>A0A7X0JG17_9HYPH</name>